<evidence type="ECO:0000313" key="4">
    <source>
        <dbReference type="Proteomes" id="UP001217838"/>
    </source>
</evidence>
<dbReference type="EMBL" id="JAQNDN010000027">
    <property type="protein sequence ID" value="MDC0675405.1"/>
    <property type="molecule type" value="Genomic_DNA"/>
</dbReference>
<dbReference type="SUPFAM" id="SSF63829">
    <property type="entry name" value="Calcium-dependent phosphotriesterase"/>
    <property type="match status" value="1"/>
</dbReference>
<dbReference type="Gene3D" id="2.120.10.30">
    <property type="entry name" value="TolB, C-terminal domain"/>
    <property type="match status" value="1"/>
</dbReference>
<name>A0ABT5BMK8_9BACT</name>
<feature type="signal peptide" evidence="2">
    <location>
        <begin position="1"/>
        <end position="23"/>
    </location>
</feature>
<dbReference type="InterPro" id="IPR011042">
    <property type="entry name" value="6-blade_b-propeller_TolB-like"/>
</dbReference>
<gene>
    <name evidence="3" type="ORF">POL58_47115</name>
</gene>
<comment type="caution">
    <text evidence="3">The sequence shown here is derived from an EMBL/GenBank/DDBJ whole genome shotgun (WGS) entry which is preliminary data.</text>
</comment>
<dbReference type="PROSITE" id="PS51257">
    <property type="entry name" value="PROKAR_LIPOPROTEIN"/>
    <property type="match status" value="1"/>
</dbReference>
<protein>
    <recommendedName>
        <fullName evidence="5">SMP-30/Gluconolactonase/LRE-like region domain-containing protein</fullName>
    </recommendedName>
</protein>
<keyword evidence="2" id="KW-0732">Signal</keyword>
<accession>A0ABT5BMK8</accession>
<evidence type="ECO:0000256" key="1">
    <source>
        <dbReference type="SAM" id="MobiDB-lite"/>
    </source>
</evidence>
<feature type="compositionally biased region" description="Polar residues" evidence="1">
    <location>
        <begin position="37"/>
        <end position="52"/>
    </location>
</feature>
<feature type="region of interest" description="Disordered" evidence="1">
    <location>
        <begin position="27"/>
        <end position="114"/>
    </location>
</feature>
<evidence type="ECO:0000256" key="2">
    <source>
        <dbReference type="SAM" id="SignalP"/>
    </source>
</evidence>
<dbReference type="RefSeq" id="WP_272010452.1">
    <property type="nucleotide sequence ID" value="NZ_JAQNDN010000027.1"/>
</dbReference>
<evidence type="ECO:0000313" key="3">
    <source>
        <dbReference type="EMBL" id="MDC0675405.1"/>
    </source>
</evidence>
<sequence length="364" mass="37440">MLFDRRSTPLAWPASLLLVLALACTGGGGSTTETSGQDPSTSTSETGTMGQVSSTSTGEASSTATTDEPPTGTSGPTTDATSSSGGPTTGSTTAETTDTTTGSEGPITVEGLKQPESILYDATADAYLISNINGQPTGVDDNGFIVRVQPDGSVEDEPFIDGAAADVTLDAPKGMAIVGDSLYVTDITVVRKFDRVSGAHLVDIPIEGAMFLNDLSADAAGDVYVSDMGAQTIHVITPDDQLSLVLSSPDLAGPNGLFADDDGVHVVTNSAAKLLYVPREMPAVMELVDLPDGALDGLERDPEGGWLVSSWEGTALYRVSADLAAVDVAIAGLSSPADIGFDPVRSRVLVPLMFEDRAVFHDLP</sequence>
<feature type="compositionally biased region" description="Low complexity" evidence="1">
    <location>
        <begin position="53"/>
        <end position="106"/>
    </location>
</feature>
<feature type="chain" id="PRO_5046311895" description="SMP-30/Gluconolactonase/LRE-like region domain-containing protein" evidence="2">
    <location>
        <begin position="24"/>
        <end position="364"/>
    </location>
</feature>
<evidence type="ECO:0008006" key="5">
    <source>
        <dbReference type="Google" id="ProtNLM"/>
    </source>
</evidence>
<keyword evidence="4" id="KW-1185">Reference proteome</keyword>
<proteinExistence type="predicted"/>
<organism evidence="3 4">
    <name type="scientific">Nannocystis radixulma</name>
    <dbReference type="NCBI Taxonomy" id="2995305"/>
    <lineage>
        <taxon>Bacteria</taxon>
        <taxon>Pseudomonadati</taxon>
        <taxon>Myxococcota</taxon>
        <taxon>Polyangia</taxon>
        <taxon>Nannocystales</taxon>
        <taxon>Nannocystaceae</taxon>
        <taxon>Nannocystis</taxon>
    </lineage>
</organism>
<reference evidence="3 4" key="1">
    <citation type="submission" date="2022-11" db="EMBL/GenBank/DDBJ databases">
        <title>Minimal conservation of predation-associated metabolite biosynthetic gene clusters underscores biosynthetic potential of Myxococcota including descriptions for ten novel species: Archangium lansinium sp. nov., Myxococcus landrumus sp. nov., Nannocystis bai.</title>
        <authorList>
            <person name="Ahearne A."/>
            <person name="Stevens C."/>
            <person name="Dowd S."/>
        </authorList>
    </citation>
    <scope>NUCLEOTIDE SEQUENCE [LARGE SCALE GENOMIC DNA]</scope>
    <source>
        <strain evidence="3 4">NCELM</strain>
    </source>
</reference>
<dbReference type="Proteomes" id="UP001217838">
    <property type="component" value="Unassembled WGS sequence"/>
</dbReference>